<evidence type="ECO:0000313" key="2">
    <source>
        <dbReference type="EMBL" id="SFW72542.1"/>
    </source>
</evidence>
<dbReference type="RefSeq" id="WP_072362940.1">
    <property type="nucleotide sequence ID" value="NZ_CBHWAX010000211.1"/>
</dbReference>
<evidence type="ECO:0000313" key="3">
    <source>
        <dbReference type="EMBL" id="WQG87079.1"/>
    </source>
</evidence>
<reference evidence="2 4" key="1">
    <citation type="submission" date="2016-11" db="EMBL/GenBank/DDBJ databases">
        <authorList>
            <person name="Jaros S."/>
            <person name="Januszkiewicz K."/>
            <person name="Wedrychowicz H."/>
        </authorList>
    </citation>
    <scope>NUCLEOTIDE SEQUENCE [LARGE SCALE GENOMIC DNA]</scope>
    <source>
        <strain evidence="2 4">DSM 784</strain>
    </source>
</reference>
<evidence type="ECO:0000313" key="5">
    <source>
        <dbReference type="Proteomes" id="UP001326715"/>
    </source>
</evidence>
<dbReference type="Proteomes" id="UP001326715">
    <property type="component" value="Chromosome"/>
</dbReference>
<organism evidence="2 4">
    <name type="scientific">Chitinophaga sancti</name>
    <dbReference type="NCBI Taxonomy" id="1004"/>
    <lineage>
        <taxon>Bacteria</taxon>
        <taxon>Pseudomonadati</taxon>
        <taxon>Bacteroidota</taxon>
        <taxon>Chitinophagia</taxon>
        <taxon>Chitinophagales</taxon>
        <taxon>Chitinophagaceae</taxon>
        <taxon>Chitinophaga</taxon>
    </lineage>
</organism>
<dbReference type="AlphaFoldDB" id="A0A1K1RLG5"/>
<dbReference type="Proteomes" id="UP000183788">
    <property type="component" value="Unassembled WGS sequence"/>
</dbReference>
<protein>
    <submittedName>
        <fullName evidence="3">Alpha/beta fold hydrolase</fullName>
    </submittedName>
    <submittedName>
        <fullName evidence="2">Pimeloyl-ACP methyl ester carboxylesterase</fullName>
    </submittedName>
</protein>
<dbReference type="SUPFAM" id="SSF53474">
    <property type="entry name" value="alpha/beta-Hydrolases"/>
    <property type="match status" value="1"/>
</dbReference>
<dbReference type="OrthoDB" id="637932at2"/>
<dbReference type="InterPro" id="IPR000073">
    <property type="entry name" value="AB_hydrolase_1"/>
</dbReference>
<dbReference type="EMBL" id="CP140154">
    <property type="protein sequence ID" value="WQG87079.1"/>
    <property type="molecule type" value="Genomic_DNA"/>
</dbReference>
<evidence type="ECO:0000313" key="4">
    <source>
        <dbReference type="Proteomes" id="UP000183788"/>
    </source>
</evidence>
<keyword evidence="5" id="KW-1185">Reference proteome</keyword>
<accession>A0A1K1RLG5</accession>
<dbReference type="PRINTS" id="PR00111">
    <property type="entry name" value="ABHYDROLASE"/>
</dbReference>
<dbReference type="Pfam" id="PF00561">
    <property type="entry name" value="Abhydrolase_1"/>
    <property type="match status" value="1"/>
</dbReference>
<name>A0A1K1RLG5_9BACT</name>
<dbReference type="Gene3D" id="3.40.50.1820">
    <property type="entry name" value="alpha/beta hydrolase"/>
    <property type="match status" value="1"/>
</dbReference>
<keyword evidence="3" id="KW-0378">Hydrolase</keyword>
<gene>
    <name evidence="2" type="ORF">SAMN05661012_03954</name>
    <name evidence="3" type="ORF">SR876_19355</name>
</gene>
<dbReference type="InterPro" id="IPR029058">
    <property type="entry name" value="AB_hydrolase_fold"/>
</dbReference>
<dbReference type="EMBL" id="FPIZ01000012">
    <property type="protein sequence ID" value="SFW72542.1"/>
    <property type="molecule type" value="Genomic_DNA"/>
</dbReference>
<evidence type="ECO:0000259" key="1">
    <source>
        <dbReference type="Pfam" id="PF00561"/>
    </source>
</evidence>
<dbReference type="STRING" id="1004.SAMN05661012_03954"/>
<sequence>MVQSINKNADECLIFFNPMSSDSRFWTTNIPKDLLDQFEVIFYEYPGYNRPFIKLENFKELATYIDKEVLENIHKPIHLVGYSYGGLLVQHLLNLNRHNIKSAVLIACANRILARDKELLSVLKKVSDVDMYLFCRVLSLFSHGYEDFNKNPLIGLQKFSNLKLSIPDKVPIIQQMNHIIRTSRIEIRKQPTKTMLIYGSEDRMIDMDTLDSLHEYLENLSFKKLIGEAHIIDPKKMFHHIHQFLKAAEYAI</sequence>
<reference evidence="3 5" key="2">
    <citation type="submission" date="2023-11" db="EMBL/GenBank/DDBJ databases">
        <title>MicrobeMod: A computational toolkit for identifying prokaryotic methylation and restriction-modification with nanopore sequencing.</title>
        <authorList>
            <person name="Crits-Christoph A."/>
            <person name="Kang S.C."/>
            <person name="Lee H."/>
            <person name="Ostrov N."/>
        </authorList>
    </citation>
    <scope>NUCLEOTIDE SEQUENCE [LARGE SCALE GENOMIC DNA]</scope>
    <source>
        <strain evidence="3 5">ATCC 23090</strain>
    </source>
</reference>
<proteinExistence type="predicted"/>
<feature type="domain" description="AB hydrolase-1" evidence="1">
    <location>
        <begin position="19"/>
        <end position="231"/>
    </location>
</feature>
<dbReference type="GO" id="GO:0016787">
    <property type="term" value="F:hydrolase activity"/>
    <property type="evidence" value="ECO:0007669"/>
    <property type="project" value="UniProtKB-KW"/>
</dbReference>